<feature type="transmembrane region" description="Helical" evidence="6">
    <location>
        <begin position="326"/>
        <end position="346"/>
    </location>
</feature>
<keyword evidence="4 6" id="KW-0472">Membrane</keyword>
<name>A0A165QCJ9_9AGAM</name>
<feature type="transmembrane region" description="Helical" evidence="6">
    <location>
        <begin position="152"/>
        <end position="172"/>
    </location>
</feature>
<evidence type="ECO:0000313" key="8">
    <source>
        <dbReference type="Proteomes" id="UP000076761"/>
    </source>
</evidence>
<feature type="transmembrane region" description="Helical" evidence="6">
    <location>
        <begin position="179"/>
        <end position="202"/>
    </location>
</feature>
<organism evidence="7 8">
    <name type="scientific">Neolentinus lepideus HHB14362 ss-1</name>
    <dbReference type="NCBI Taxonomy" id="1314782"/>
    <lineage>
        <taxon>Eukaryota</taxon>
        <taxon>Fungi</taxon>
        <taxon>Dikarya</taxon>
        <taxon>Basidiomycota</taxon>
        <taxon>Agaricomycotina</taxon>
        <taxon>Agaricomycetes</taxon>
        <taxon>Gloeophyllales</taxon>
        <taxon>Gloeophyllaceae</taxon>
        <taxon>Neolentinus</taxon>
    </lineage>
</organism>
<proteinExistence type="predicted"/>
<dbReference type="GO" id="GO:0007189">
    <property type="term" value="P:adenylate cyclase-activating G protein-coupled receptor signaling pathway"/>
    <property type="evidence" value="ECO:0007669"/>
    <property type="project" value="TreeGrafter"/>
</dbReference>
<sequence>MADLNAIITSSGQTTNGSASFTITGFGGTQCWWDDYNASLYSPSNKYPKVHCLTPGDQLGLMVSAEAGLISGLAVVFALALIVRNLHRYLKSTSRSWGFIQEPADIYVLLLFFFEFFQALGGITNIEWVRTGIVHTGSYCTAQGVLQQMGEMGVAISTLVIALHTFRILWFGKTAYDQLIAYVVTSTAFLFDVLFVALGTGLNTDYMAPDPFWCWLGGKYLKQKIGGEYIWIWLALLASIILYPPLFFLVRGNISVDPNNWYRPSFHRSRDNNAVRGINAASLKGMLLYPVIYGITVLPLSIARWYTFTLTDPSQEWQTTRAVAGGTFFAEATFRLSGVCNVIIVLTTRRRLLFLRQSPNVQAPSSETLQDGQKSASEQGASVEMTDRPFVGRRGLSDGLGALEEPGWDLR</sequence>
<dbReference type="InParanoid" id="A0A165QCJ9"/>
<dbReference type="Proteomes" id="UP000076761">
    <property type="component" value="Unassembled WGS sequence"/>
</dbReference>
<keyword evidence="8" id="KW-1185">Reference proteome</keyword>
<evidence type="ECO:0000256" key="4">
    <source>
        <dbReference type="ARBA" id="ARBA00023136"/>
    </source>
</evidence>
<dbReference type="EMBL" id="KV425598">
    <property type="protein sequence ID" value="KZT22233.1"/>
    <property type="molecule type" value="Genomic_DNA"/>
</dbReference>
<dbReference type="OrthoDB" id="100006at2759"/>
<dbReference type="AlphaFoldDB" id="A0A165QCJ9"/>
<feature type="transmembrane region" description="Helical" evidence="6">
    <location>
        <begin position="230"/>
        <end position="250"/>
    </location>
</feature>
<reference evidence="7 8" key="1">
    <citation type="journal article" date="2016" name="Mol. Biol. Evol.">
        <title>Comparative Genomics of Early-Diverging Mushroom-Forming Fungi Provides Insights into the Origins of Lignocellulose Decay Capabilities.</title>
        <authorList>
            <person name="Nagy L.G."/>
            <person name="Riley R."/>
            <person name="Tritt A."/>
            <person name="Adam C."/>
            <person name="Daum C."/>
            <person name="Floudas D."/>
            <person name="Sun H."/>
            <person name="Yadav J.S."/>
            <person name="Pangilinan J."/>
            <person name="Larsson K.H."/>
            <person name="Matsuura K."/>
            <person name="Barry K."/>
            <person name="Labutti K."/>
            <person name="Kuo R."/>
            <person name="Ohm R.A."/>
            <person name="Bhattacharya S.S."/>
            <person name="Shirouzu T."/>
            <person name="Yoshinaga Y."/>
            <person name="Martin F.M."/>
            <person name="Grigoriev I.V."/>
            <person name="Hibbett D.S."/>
        </authorList>
    </citation>
    <scope>NUCLEOTIDE SEQUENCE [LARGE SCALE GENOMIC DNA]</scope>
    <source>
        <strain evidence="7 8">HHB14362 ss-1</strain>
    </source>
</reference>
<evidence type="ECO:0000256" key="2">
    <source>
        <dbReference type="ARBA" id="ARBA00022692"/>
    </source>
</evidence>
<comment type="subcellular location">
    <subcellularLocation>
        <location evidence="1">Membrane</location>
        <topology evidence="1">Multi-pass membrane protein</topology>
    </subcellularLocation>
</comment>
<accession>A0A165QCJ9</accession>
<dbReference type="GO" id="GO:0004930">
    <property type="term" value="F:G protein-coupled receptor activity"/>
    <property type="evidence" value="ECO:0007669"/>
    <property type="project" value="TreeGrafter"/>
</dbReference>
<evidence type="ECO:0000256" key="6">
    <source>
        <dbReference type="SAM" id="Phobius"/>
    </source>
</evidence>
<evidence type="ECO:0000313" key="7">
    <source>
        <dbReference type="EMBL" id="KZT22233.1"/>
    </source>
</evidence>
<feature type="transmembrane region" description="Helical" evidence="6">
    <location>
        <begin position="286"/>
        <end position="306"/>
    </location>
</feature>
<keyword evidence="3 6" id="KW-1133">Transmembrane helix</keyword>
<evidence type="ECO:0000256" key="5">
    <source>
        <dbReference type="SAM" id="MobiDB-lite"/>
    </source>
</evidence>
<feature type="transmembrane region" description="Helical" evidence="6">
    <location>
        <begin position="59"/>
        <end position="83"/>
    </location>
</feature>
<dbReference type="PANTHER" id="PTHR23112:SF37">
    <property type="entry name" value="G PROTEIN-COUPLED RECEPTOR GPR1"/>
    <property type="match status" value="1"/>
</dbReference>
<feature type="compositionally biased region" description="Polar residues" evidence="5">
    <location>
        <begin position="363"/>
        <end position="380"/>
    </location>
</feature>
<protein>
    <submittedName>
        <fullName evidence="7">Uncharacterized protein</fullName>
    </submittedName>
</protein>
<feature type="region of interest" description="Disordered" evidence="5">
    <location>
        <begin position="363"/>
        <end position="411"/>
    </location>
</feature>
<gene>
    <name evidence="7" type="ORF">NEOLEDRAFT_1138387</name>
</gene>
<evidence type="ECO:0000256" key="1">
    <source>
        <dbReference type="ARBA" id="ARBA00004141"/>
    </source>
</evidence>
<dbReference type="GO" id="GO:0005886">
    <property type="term" value="C:plasma membrane"/>
    <property type="evidence" value="ECO:0007669"/>
    <property type="project" value="TreeGrafter"/>
</dbReference>
<dbReference type="PANTHER" id="PTHR23112">
    <property type="entry name" value="G PROTEIN-COUPLED RECEPTOR 157-RELATED"/>
    <property type="match status" value="1"/>
</dbReference>
<keyword evidence="2 6" id="KW-0812">Transmembrane</keyword>
<feature type="transmembrane region" description="Helical" evidence="6">
    <location>
        <begin position="104"/>
        <end position="123"/>
    </location>
</feature>
<evidence type="ECO:0000256" key="3">
    <source>
        <dbReference type="ARBA" id="ARBA00022989"/>
    </source>
</evidence>